<dbReference type="PANTHER" id="PTHR46825:SF11">
    <property type="entry name" value="PENICILLIN-BINDING PROTEIN 4"/>
    <property type="match status" value="1"/>
</dbReference>
<dbReference type="InterPro" id="IPR001466">
    <property type="entry name" value="Beta-lactam-related"/>
</dbReference>
<dbReference type="InterPro" id="IPR050491">
    <property type="entry name" value="AmpC-like"/>
</dbReference>
<keyword evidence="2" id="KW-0472">Membrane</keyword>
<sequence length="359" mass="41147">MKKITSLLFIILSIICFGQKTVHFADSIRKAFHIPEISYAVIDSKSTLEIAALGKHSVDLQDTATLNDRFHIGSNTKAMTAFIIAKYVEAGKLKWTTKFFDLFPKWKSKSKPEYANITLQDLLSHKAGIQPFQGEDDPKIPDFKGTHQEKRKQFGEFVLTLEPAKTDEQHPFVYSNAGYTLATLMVEKVTGKNWEQLVDQVFNKDLKLNVQLSWPENQDKKDTWGHFTEDGKLQPVPSTFDYHLDYTEPSGDINIKLKDYIKFIQLNIQGLEGKNNYLKAKTYTFIHKGIPNYSIGWFNIYENGKELSTHSGTAGTYYSLVHIDRIKHKAYIIFANSFNPDTQQGVRLLMRKLKENYGS</sequence>
<dbReference type="GO" id="GO:0016020">
    <property type="term" value="C:membrane"/>
    <property type="evidence" value="ECO:0007669"/>
    <property type="project" value="UniProtKB-SubCell"/>
</dbReference>
<name>A0A202C843_9FLAO</name>
<proteinExistence type="predicted"/>
<dbReference type="InterPro" id="IPR012338">
    <property type="entry name" value="Beta-lactam/transpept-like"/>
</dbReference>
<dbReference type="RefSeq" id="WP_087707314.1">
    <property type="nucleotide sequence ID" value="NZ_MVAG01000084.1"/>
</dbReference>
<dbReference type="AlphaFoldDB" id="A0A202C843"/>
<dbReference type="Proteomes" id="UP000196355">
    <property type="component" value="Unassembled WGS sequence"/>
</dbReference>
<protein>
    <recommendedName>
        <fullName evidence="3">Beta-lactamase-related domain-containing protein</fullName>
    </recommendedName>
</protein>
<evidence type="ECO:0000259" key="3">
    <source>
        <dbReference type="Pfam" id="PF00144"/>
    </source>
</evidence>
<comment type="subcellular location">
    <subcellularLocation>
        <location evidence="1">Membrane</location>
    </subcellularLocation>
</comment>
<keyword evidence="5" id="KW-1185">Reference proteome</keyword>
<evidence type="ECO:0000313" key="5">
    <source>
        <dbReference type="Proteomes" id="UP000196355"/>
    </source>
</evidence>
<organism evidence="4 5">
    <name type="scientific">Chryseobacterium mucoviscidosis</name>
    <dbReference type="NCBI Taxonomy" id="1945581"/>
    <lineage>
        <taxon>Bacteria</taxon>
        <taxon>Pseudomonadati</taxon>
        <taxon>Bacteroidota</taxon>
        <taxon>Flavobacteriia</taxon>
        <taxon>Flavobacteriales</taxon>
        <taxon>Weeksellaceae</taxon>
        <taxon>Chryseobacterium group</taxon>
        <taxon>Chryseobacterium</taxon>
    </lineage>
</organism>
<evidence type="ECO:0000313" key="4">
    <source>
        <dbReference type="EMBL" id="OVE59906.1"/>
    </source>
</evidence>
<evidence type="ECO:0000256" key="2">
    <source>
        <dbReference type="ARBA" id="ARBA00023136"/>
    </source>
</evidence>
<dbReference type="EMBL" id="MVAG01000084">
    <property type="protein sequence ID" value="OVE59906.1"/>
    <property type="molecule type" value="Genomic_DNA"/>
</dbReference>
<dbReference type="SUPFAM" id="SSF56601">
    <property type="entry name" value="beta-lactamase/transpeptidase-like"/>
    <property type="match status" value="1"/>
</dbReference>
<evidence type="ECO:0000256" key="1">
    <source>
        <dbReference type="ARBA" id="ARBA00004370"/>
    </source>
</evidence>
<dbReference type="Gene3D" id="3.40.710.10">
    <property type="entry name" value="DD-peptidase/beta-lactamase superfamily"/>
    <property type="match status" value="1"/>
</dbReference>
<reference evidence="5" key="1">
    <citation type="submission" date="2017-02" db="EMBL/GenBank/DDBJ databases">
        <authorList>
            <person name="Tetz G."/>
            <person name="Tetz V."/>
        </authorList>
    </citation>
    <scope>NUCLEOTIDE SEQUENCE [LARGE SCALE GENOMIC DNA]</scope>
    <source>
        <strain evidence="5">VT16-26</strain>
    </source>
</reference>
<dbReference type="Pfam" id="PF00144">
    <property type="entry name" value="Beta-lactamase"/>
    <property type="match status" value="1"/>
</dbReference>
<accession>A0A202C843</accession>
<comment type="caution">
    <text evidence="4">The sequence shown here is derived from an EMBL/GenBank/DDBJ whole genome shotgun (WGS) entry which is preliminary data.</text>
</comment>
<feature type="domain" description="Beta-lactamase-related" evidence="3">
    <location>
        <begin position="31"/>
        <end position="342"/>
    </location>
</feature>
<gene>
    <name evidence="4" type="ORF">B0E34_04735</name>
</gene>
<dbReference type="PANTHER" id="PTHR46825">
    <property type="entry name" value="D-ALANYL-D-ALANINE-CARBOXYPEPTIDASE/ENDOPEPTIDASE AMPH"/>
    <property type="match status" value="1"/>
</dbReference>